<dbReference type="PIR" id="S35693">
    <property type="entry name" value="S35693"/>
</dbReference>
<gene>
    <name evidence="2" type="primary">Cftr</name>
</gene>
<dbReference type="AlphaFoldDB" id="Q63885"/>
<protein>
    <submittedName>
        <fullName evidence="2">Cystic fibrosis transmembrane conductance regulator isoform 36</fullName>
    </submittedName>
</protein>
<keyword evidence="1 2" id="KW-0812">Transmembrane</keyword>
<dbReference type="EMBL" id="S64698">
    <property type="protein sequence ID" value="AAB27878.2"/>
    <property type="molecule type" value="Genomic_DNA"/>
</dbReference>
<keyword evidence="1" id="KW-0472">Membrane</keyword>
<name>Q63885_9MURI</name>
<feature type="non-terminal residue" evidence="2">
    <location>
        <position position="1"/>
    </location>
</feature>
<feature type="transmembrane region" description="Helical" evidence="1">
    <location>
        <begin position="6"/>
        <end position="24"/>
    </location>
</feature>
<keyword evidence="1" id="KW-1133">Transmembrane helix</keyword>
<proteinExistence type="predicted"/>
<sequence length="30" mass="3626">AWNQRWGWDILFLMLVILFNSEIFKVPCVS</sequence>
<reference evidence="2" key="1">
    <citation type="journal article" date="1993" name="FEBS Lett.">
        <title>Alternative splicing of a previously unidentified CFTR exon introduces an in-frame stop codon 5' of the R region.</title>
        <authorList>
            <person name="Melo C.A."/>
            <person name="Serra C."/>
            <person name="Stoyanova V."/>
            <person name="Aguzzoli C."/>
            <person name="Faraguna D."/>
            <person name="Tamanini A."/>
            <person name="Berton G."/>
            <person name="Cabrini G."/>
            <person name="Baralle F.E."/>
        </authorList>
    </citation>
    <scope>NUCLEOTIDE SEQUENCE</scope>
</reference>
<organism evidence="2">
    <name type="scientific">Mus sp</name>
    <dbReference type="NCBI Taxonomy" id="10095"/>
    <lineage>
        <taxon>Eukaryota</taxon>
        <taxon>Metazoa</taxon>
        <taxon>Chordata</taxon>
        <taxon>Craniata</taxon>
        <taxon>Vertebrata</taxon>
        <taxon>Euteleostomi</taxon>
        <taxon>Mammalia</taxon>
        <taxon>Eutheria</taxon>
        <taxon>Euarchontoglires</taxon>
        <taxon>Glires</taxon>
        <taxon>Rodentia</taxon>
        <taxon>Myomorpha</taxon>
        <taxon>Muroidea</taxon>
        <taxon>Muridae</taxon>
        <taxon>Murinae</taxon>
        <taxon>Mus</taxon>
    </lineage>
</organism>
<accession>Q63885</accession>
<evidence type="ECO:0000256" key="1">
    <source>
        <dbReference type="SAM" id="Phobius"/>
    </source>
</evidence>
<evidence type="ECO:0000313" key="2">
    <source>
        <dbReference type="EMBL" id="AAB27878.2"/>
    </source>
</evidence>